<name>V7AE53_PHAVU</name>
<gene>
    <name evidence="2" type="ORF">PHAVU_011G021300g</name>
</gene>
<dbReference type="AlphaFoldDB" id="V7AE53"/>
<dbReference type="EMBL" id="CM002298">
    <property type="protein sequence ID" value="ESW03530.1"/>
    <property type="molecule type" value="Genomic_DNA"/>
</dbReference>
<dbReference type="PANTHER" id="PTHR33621:SF2">
    <property type="entry name" value="RIBOSOMAL L1 DOMAIN-CONTAINING PROTEIN"/>
    <property type="match status" value="1"/>
</dbReference>
<accession>V7AE53</accession>
<feature type="compositionally biased region" description="Acidic residues" evidence="1">
    <location>
        <begin position="323"/>
        <end position="335"/>
    </location>
</feature>
<feature type="compositionally biased region" description="Basic and acidic residues" evidence="1">
    <location>
        <begin position="133"/>
        <end position="144"/>
    </location>
</feature>
<feature type="compositionally biased region" description="Polar residues" evidence="1">
    <location>
        <begin position="461"/>
        <end position="471"/>
    </location>
</feature>
<evidence type="ECO:0000313" key="2">
    <source>
        <dbReference type="EMBL" id="ESW03530.1"/>
    </source>
</evidence>
<feature type="compositionally biased region" description="Basic residues" evidence="1">
    <location>
        <begin position="120"/>
        <end position="132"/>
    </location>
</feature>
<dbReference type="Proteomes" id="UP000000226">
    <property type="component" value="Chromosome 11"/>
</dbReference>
<dbReference type="OMA" id="EYECQSH"/>
<evidence type="ECO:0000313" key="3">
    <source>
        <dbReference type="Proteomes" id="UP000000226"/>
    </source>
</evidence>
<proteinExistence type="predicted"/>
<feature type="compositionally biased region" description="Polar residues" evidence="1">
    <location>
        <begin position="534"/>
        <end position="545"/>
    </location>
</feature>
<keyword evidence="3" id="KW-1185">Reference proteome</keyword>
<sequence length="740" mass="79441">MDFHSLARKQLQALCKKNKIPANITNVAMADALAALDQVEGLDEILNSIEADVGTPSVQCRTAGRAASQRKAARAEAEDSTAKVSASARPLRGARGGVASGVMEQENKDANVPPVTPAVGRRRATAVSTRRKKEVEMVEQEGDKNDAPKTLAAASVGGRRTTSRSVCTTKIETPGGASVQRTYSTRRSVRLLENGLSKMNLIDTEDTGFDKIDDDDDVSQELSNVSHKAGDSCDTEQGSSLQMDSSVVSENTQEFEVCSSEHNTEYECQSHVSGSDVKLVSVTENNAVVQPHALDEAEPEKINCLEMGTEPNASDEAGSEPLPDLEETCDSSELETENKDCLGAYQESFPVEASTDASVEVTGLEKASTDASVEVTGLEVADIESDNISVDVTDQGVASSLMVTDCKIYDQVSNKGGDQDVNNDGLVSLKELVELMDEEISHEGDDKEEKKNEPEEDVKSNDLSLLQGSSDSCDKSDDQGSEVLPVPEEISVDIVPSETSEDALVLVTDQDTATMTLEEVADEDVTVIDAPTDINESVEYNTGDANQDMKDETEHLNLACGNMTDEDYQHPITVDEKDTKESDSMIGSEGVPELESISNSAGELQKEELEEDKPEQIEESEEPVAEQVSVESASGPLDGELSSKSNVPTDGEVVSQDVTVVSSDVPVQSVVSNSLKENLTSDDLHKKTMGELKRMLKGLNLGGEKSNCNKTISKEVDKKRTALQVLPQNQMTSGEAQIED</sequence>
<dbReference type="PANTHER" id="PTHR33621">
    <property type="entry name" value="ASPARTIC/GLUTAMIC ACID-RICH PROTEIN"/>
    <property type="match status" value="1"/>
</dbReference>
<feature type="compositionally biased region" description="Basic and acidic residues" evidence="1">
    <location>
        <begin position="567"/>
        <end position="583"/>
    </location>
</feature>
<dbReference type="InterPro" id="IPR018247">
    <property type="entry name" value="EF_Hand_1_Ca_BS"/>
</dbReference>
<dbReference type="Gramene" id="ESW03530">
    <property type="protein sequence ID" value="ESW03530"/>
    <property type="gene ID" value="PHAVU_011G021300g"/>
</dbReference>
<evidence type="ECO:0000256" key="1">
    <source>
        <dbReference type="SAM" id="MobiDB-lite"/>
    </source>
</evidence>
<feature type="region of interest" description="Disordered" evidence="1">
    <location>
        <begin position="72"/>
        <end position="144"/>
    </location>
</feature>
<feature type="region of interest" description="Disordered" evidence="1">
    <location>
        <begin position="440"/>
        <end position="497"/>
    </location>
</feature>
<evidence type="ECO:0008006" key="4">
    <source>
        <dbReference type="Google" id="ProtNLM"/>
    </source>
</evidence>
<dbReference type="eggNOG" id="ENOG502S27D">
    <property type="taxonomic scope" value="Eukaryota"/>
</dbReference>
<feature type="compositionally biased region" description="Acidic residues" evidence="1">
    <location>
        <begin position="608"/>
        <end position="624"/>
    </location>
</feature>
<feature type="region of interest" description="Disordered" evidence="1">
    <location>
        <begin position="524"/>
        <end position="660"/>
    </location>
</feature>
<dbReference type="SMR" id="V7AE53"/>
<dbReference type="OrthoDB" id="1916794at2759"/>
<dbReference type="PROSITE" id="PS00018">
    <property type="entry name" value="EF_HAND_1"/>
    <property type="match status" value="1"/>
</dbReference>
<feature type="compositionally biased region" description="Basic and acidic residues" evidence="1">
    <location>
        <begin position="440"/>
        <end position="460"/>
    </location>
</feature>
<reference evidence="3" key="1">
    <citation type="journal article" date="2014" name="Nat. Genet.">
        <title>A reference genome for common bean and genome-wide analysis of dual domestications.</title>
        <authorList>
            <person name="Schmutz J."/>
            <person name="McClean P.E."/>
            <person name="Mamidi S."/>
            <person name="Wu G.A."/>
            <person name="Cannon S.B."/>
            <person name="Grimwood J."/>
            <person name="Jenkins J."/>
            <person name="Shu S."/>
            <person name="Song Q."/>
            <person name="Chavarro C."/>
            <person name="Torres-Torres M."/>
            <person name="Geffroy V."/>
            <person name="Moghaddam S.M."/>
            <person name="Gao D."/>
            <person name="Abernathy B."/>
            <person name="Barry K."/>
            <person name="Blair M."/>
            <person name="Brick M.A."/>
            <person name="Chovatia M."/>
            <person name="Gepts P."/>
            <person name="Goodstein D.M."/>
            <person name="Gonzales M."/>
            <person name="Hellsten U."/>
            <person name="Hyten D.L."/>
            <person name="Jia G."/>
            <person name="Kelly J.D."/>
            <person name="Kudrna D."/>
            <person name="Lee R."/>
            <person name="Richard M.M."/>
            <person name="Miklas P.N."/>
            <person name="Osorno J.M."/>
            <person name="Rodrigues J."/>
            <person name="Thareau V."/>
            <person name="Urrea C.A."/>
            <person name="Wang M."/>
            <person name="Yu Y."/>
            <person name="Zhang M."/>
            <person name="Wing R.A."/>
            <person name="Cregan P.B."/>
            <person name="Rokhsar D.S."/>
            <person name="Jackson S.A."/>
        </authorList>
    </citation>
    <scope>NUCLEOTIDE SEQUENCE [LARGE SCALE GENOMIC DNA]</scope>
    <source>
        <strain evidence="3">cv. G19833</strain>
    </source>
</reference>
<organism evidence="2 3">
    <name type="scientific">Phaseolus vulgaris</name>
    <name type="common">Kidney bean</name>
    <name type="synonym">French bean</name>
    <dbReference type="NCBI Taxonomy" id="3885"/>
    <lineage>
        <taxon>Eukaryota</taxon>
        <taxon>Viridiplantae</taxon>
        <taxon>Streptophyta</taxon>
        <taxon>Embryophyta</taxon>
        <taxon>Tracheophyta</taxon>
        <taxon>Spermatophyta</taxon>
        <taxon>Magnoliopsida</taxon>
        <taxon>eudicotyledons</taxon>
        <taxon>Gunneridae</taxon>
        <taxon>Pentapetalae</taxon>
        <taxon>rosids</taxon>
        <taxon>fabids</taxon>
        <taxon>Fabales</taxon>
        <taxon>Fabaceae</taxon>
        <taxon>Papilionoideae</taxon>
        <taxon>50 kb inversion clade</taxon>
        <taxon>NPAAA clade</taxon>
        <taxon>indigoferoid/millettioid clade</taxon>
        <taxon>Phaseoleae</taxon>
        <taxon>Phaseolus</taxon>
    </lineage>
</organism>
<protein>
    <recommendedName>
        <fullName evidence="4">EF-hand domain-containing protein</fullName>
    </recommendedName>
</protein>
<feature type="region of interest" description="Disordered" evidence="1">
    <location>
        <begin position="308"/>
        <end position="335"/>
    </location>
</feature>